<dbReference type="eggNOG" id="ENOG502RSQB">
    <property type="taxonomic scope" value="Eukaryota"/>
</dbReference>
<dbReference type="InParanoid" id="F0ZI13"/>
<dbReference type="EMBL" id="GL871027">
    <property type="protein sequence ID" value="EGC36431.1"/>
    <property type="molecule type" value="Genomic_DNA"/>
</dbReference>
<protein>
    <recommendedName>
        <fullName evidence="4">CBS domain-containing protein</fullName>
    </recommendedName>
</protein>
<dbReference type="VEuPathDB" id="AmoebaDB:DICPUDRAFT_151118"/>
<dbReference type="STRING" id="5786.F0ZI13"/>
<feature type="domain" description="CBS" evidence="4">
    <location>
        <begin position="17"/>
        <end position="78"/>
    </location>
</feature>
<reference evidence="6" key="1">
    <citation type="journal article" date="2011" name="Genome Biol.">
        <title>Comparative genomics of the social amoebae Dictyostelium discoideum and Dictyostelium purpureum.</title>
        <authorList>
            <consortium name="US DOE Joint Genome Institute (JGI-PGF)"/>
            <person name="Sucgang R."/>
            <person name="Kuo A."/>
            <person name="Tian X."/>
            <person name="Salerno W."/>
            <person name="Parikh A."/>
            <person name="Feasley C.L."/>
            <person name="Dalin E."/>
            <person name="Tu H."/>
            <person name="Huang E."/>
            <person name="Barry K."/>
            <person name="Lindquist E."/>
            <person name="Shapiro H."/>
            <person name="Bruce D."/>
            <person name="Schmutz J."/>
            <person name="Salamov A."/>
            <person name="Fey P."/>
            <person name="Gaudet P."/>
            <person name="Anjard C."/>
            <person name="Babu M.M."/>
            <person name="Basu S."/>
            <person name="Bushmanova Y."/>
            <person name="van der Wel H."/>
            <person name="Katoh-Kurasawa M."/>
            <person name="Dinh C."/>
            <person name="Coutinho P.M."/>
            <person name="Saito T."/>
            <person name="Elias M."/>
            <person name="Schaap P."/>
            <person name="Kay R.R."/>
            <person name="Henrissat B."/>
            <person name="Eichinger L."/>
            <person name="Rivero F."/>
            <person name="Putnam N.H."/>
            <person name="West C.M."/>
            <person name="Loomis W.F."/>
            <person name="Chisholm R.L."/>
            <person name="Shaulsky G."/>
            <person name="Strassmann J.E."/>
            <person name="Queller D.C."/>
            <person name="Kuspa A."/>
            <person name="Grigoriev I.V."/>
        </authorList>
    </citation>
    <scope>NUCLEOTIDE SEQUENCE [LARGE SCALE GENOMIC DNA]</scope>
    <source>
        <strain evidence="6">QSDP1</strain>
    </source>
</reference>
<evidence type="ECO:0000256" key="3">
    <source>
        <dbReference type="PROSITE-ProRule" id="PRU00703"/>
    </source>
</evidence>
<gene>
    <name evidence="5" type="ORF">DICPUDRAFT_151118</name>
</gene>
<dbReference type="Proteomes" id="UP000001064">
    <property type="component" value="Unassembled WGS sequence"/>
</dbReference>
<dbReference type="OMA" id="MVAQNIH"/>
<dbReference type="OrthoDB" id="449052at2759"/>
<dbReference type="PANTHER" id="PTHR13780">
    <property type="entry name" value="AMP-ACTIVATED PROTEIN KINASE, GAMMA REGULATORY SUBUNIT"/>
    <property type="match status" value="1"/>
</dbReference>
<dbReference type="PANTHER" id="PTHR13780:SF34">
    <property type="entry name" value="CBS DOMAIN-CONTAINING PROTEIN"/>
    <property type="match status" value="1"/>
</dbReference>
<evidence type="ECO:0000256" key="2">
    <source>
        <dbReference type="ARBA" id="ARBA00023122"/>
    </source>
</evidence>
<keyword evidence="6" id="KW-1185">Reference proteome</keyword>
<dbReference type="RefSeq" id="XP_003287064.1">
    <property type="nucleotide sequence ID" value="XM_003287016.1"/>
</dbReference>
<evidence type="ECO:0000256" key="1">
    <source>
        <dbReference type="ARBA" id="ARBA00022737"/>
    </source>
</evidence>
<evidence type="ECO:0000313" key="6">
    <source>
        <dbReference type="Proteomes" id="UP000001064"/>
    </source>
</evidence>
<dbReference type="SMART" id="SM00116">
    <property type="entry name" value="CBS"/>
    <property type="match status" value="4"/>
</dbReference>
<dbReference type="Pfam" id="PF00571">
    <property type="entry name" value="CBS"/>
    <property type="match status" value="3"/>
</dbReference>
<evidence type="ECO:0000313" key="5">
    <source>
        <dbReference type="EMBL" id="EGC36431.1"/>
    </source>
</evidence>
<dbReference type="InterPro" id="IPR050511">
    <property type="entry name" value="AMPK_gamma/SDS23_families"/>
</dbReference>
<dbReference type="InterPro" id="IPR000644">
    <property type="entry name" value="CBS_dom"/>
</dbReference>
<keyword evidence="1" id="KW-0677">Repeat</keyword>
<dbReference type="KEGG" id="dpp:DICPUDRAFT_151118"/>
<organism evidence="5 6">
    <name type="scientific">Dictyostelium purpureum</name>
    <name type="common">Slime mold</name>
    <dbReference type="NCBI Taxonomy" id="5786"/>
    <lineage>
        <taxon>Eukaryota</taxon>
        <taxon>Amoebozoa</taxon>
        <taxon>Evosea</taxon>
        <taxon>Eumycetozoa</taxon>
        <taxon>Dictyostelia</taxon>
        <taxon>Dictyosteliales</taxon>
        <taxon>Dictyosteliaceae</taxon>
        <taxon>Dictyostelium</taxon>
    </lineage>
</organism>
<dbReference type="Gene3D" id="3.10.580.10">
    <property type="entry name" value="CBS-domain"/>
    <property type="match status" value="2"/>
</dbReference>
<dbReference type="InterPro" id="IPR046342">
    <property type="entry name" value="CBS_dom_sf"/>
</dbReference>
<dbReference type="PROSITE" id="PS51371">
    <property type="entry name" value="CBS"/>
    <property type="match status" value="2"/>
</dbReference>
<feature type="domain" description="CBS" evidence="4">
    <location>
        <begin position="265"/>
        <end position="323"/>
    </location>
</feature>
<sequence length="325" mass="37133">MDSTVDFLKQTSIKEIIKPKEMVIVRSSSKYIDTMELMSEKHIYSAPVLNEDGRVSQVIDLLDMIHFIIEFLGLNIPENLKKLKNQPREFTDILTSSGNLFSTSTIQTVIGDRKIDKLVACRENTSLYDIILTFNDQISKVFVLDRKSEIINLISPTDILAMVAQNIHVLGTTRFRTIQNLGVAVPFKRTYIKDERVILILKDFIDNNFNAAPIVDDDNKLIANFSISNIKNLNQNFDDLMLPVKDFLEYQNIREKKKYITGLHESSLHPLTVSTNDTLENTIFKIVATKVHRLWVVNDQNTPIAMVTIDSILKIITLKSMDIDS</sequence>
<dbReference type="AlphaFoldDB" id="F0ZI13"/>
<keyword evidence="2 3" id="KW-0129">CBS domain</keyword>
<proteinExistence type="predicted"/>
<dbReference type="SUPFAM" id="SSF54631">
    <property type="entry name" value="CBS-domain pair"/>
    <property type="match status" value="2"/>
</dbReference>
<accession>F0ZI13</accession>
<evidence type="ECO:0000259" key="4">
    <source>
        <dbReference type="PROSITE" id="PS51371"/>
    </source>
</evidence>
<dbReference type="GeneID" id="10500615"/>
<name>F0ZI13_DICPU</name>